<evidence type="ECO:0000256" key="6">
    <source>
        <dbReference type="ARBA" id="ARBA00022692"/>
    </source>
</evidence>
<keyword evidence="19" id="KW-1185">Reference proteome</keyword>
<keyword evidence="9" id="KW-0406">Ion transport</keyword>
<evidence type="ECO:0000256" key="5">
    <source>
        <dbReference type="ARBA" id="ARBA00022597"/>
    </source>
</evidence>
<evidence type="ECO:0000259" key="17">
    <source>
        <dbReference type="Pfam" id="PF22461"/>
    </source>
</evidence>
<keyword evidence="3" id="KW-0813">Transport</keyword>
<evidence type="ECO:0000256" key="3">
    <source>
        <dbReference type="ARBA" id="ARBA00022448"/>
    </source>
</evidence>
<evidence type="ECO:0000313" key="18">
    <source>
        <dbReference type="EMBL" id="MFH6769542.1"/>
    </source>
</evidence>
<evidence type="ECO:0000256" key="15">
    <source>
        <dbReference type="SAM" id="Phobius"/>
    </source>
</evidence>
<keyword evidence="4" id="KW-1134">Transmembrane beta strand</keyword>
<gene>
    <name evidence="18" type="ORF">V8G56_12395</name>
</gene>
<dbReference type="PANTHER" id="PTHR33619:SF3">
    <property type="entry name" value="POLYSACCHARIDE EXPORT PROTEIN GFCE-RELATED"/>
    <property type="match status" value="1"/>
</dbReference>
<feature type="transmembrane region" description="Helical" evidence="15">
    <location>
        <begin position="227"/>
        <end position="250"/>
    </location>
</feature>
<proteinExistence type="inferred from homology"/>
<organism evidence="18 19">
    <name type="scientific">Gaetbulibacter aquiaggeris</name>
    <dbReference type="NCBI Taxonomy" id="1735373"/>
    <lineage>
        <taxon>Bacteria</taxon>
        <taxon>Pseudomonadati</taxon>
        <taxon>Bacteroidota</taxon>
        <taxon>Flavobacteriia</taxon>
        <taxon>Flavobacteriales</taxon>
        <taxon>Flavobacteriaceae</taxon>
        <taxon>Gaetbulibacter</taxon>
    </lineage>
</organism>
<protein>
    <submittedName>
        <fullName evidence="18">Polysaccharide biosynthesis/export family protein</fullName>
    </submittedName>
</protein>
<dbReference type="PROSITE" id="PS51257">
    <property type="entry name" value="PROKAR_LIPOPROTEIN"/>
    <property type="match status" value="1"/>
</dbReference>
<dbReference type="Gene3D" id="3.10.560.10">
    <property type="entry name" value="Outer membrane lipoprotein wza domain like"/>
    <property type="match status" value="2"/>
</dbReference>
<evidence type="ECO:0000256" key="13">
    <source>
        <dbReference type="ARBA" id="ARBA00023237"/>
    </source>
</evidence>
<sequence length="252" mass="27376">MSIKKSNYLLILASALFLTGCMSSKKIVYFQESEAIKVQDTLANFQPQIQLGDLITIQVSASDPLSAEIFNLYETPSTLGNPRLLPYLVDGEGNINFPVLGKLKVAGLTTQQIGDQITQALTTYLVAPIVNVRLTNFKITVMGEVKSPGTFAIPNERITLVEALGLAGDLTIQAKRNTVLLIREKNGARDFVTIDLTNKALFNSPYYYLAQNDVLYVEPNKTKVNSAAVGTGTSVLLSSLGILISLITLFSL</sequence>
<dbReference type="Gene3D" id="3.30.1950.10">
    <property type="entry name" value="wza like domain"/>
    <property type="match status" value="1"/>
</dbReference>
<dbReference type="RefSeq" id="WP_395438771.1">
    <property type="nucleotide sequence ID" value="NZ_JBAWKC010000004.1"/>
</dbReference>
<name>A0ABW7MWJ9_9FLAO</name>
<dbReference type="InterPro" id="IPR054765">
    <property type="entry name" value="SLBB_dom"/>
</dbReference>
<comment type="similarity">
    <text evidence="2">Belongs to the BexD/CtrA/VexA family.</text>
</comment>
<comment type="caution">
    <text evidence="18">The sequence shown here is derived from an EMBL/GenBank/DDBJ whole genome shotgun (WGS) entry which is preliminary data.</text>
</comment>
<keyword evidence="5" id="KW-0762">Sugar transport</keyword>
<evidence type="ECO:0000256" key="7">
    <source>
        <dbReference type="ARBA" id="ARBA00022729"/>
    </source>
</evidence>
<evidence type="ECO:0000256" key="8">
    <source>
        <dbReference type="ARBA" id="ARBA00023047"/>
    </source>
</evidence>
<evidence type="ECO:0000313" key="19">
    <source>
        <dbReference type="Proteomes" id="UP001610104"/>
    </source>
</evidence>
<evidence type="ECO:0000259" key="16">
    <source>
        <dbReference type="Pfam" id="PF02563"/>
    </source>
</evidence>
<keyword evidence="10" id="KW-0626">Porin</keyword>
<comment type="subcellular location">
    <subcellularLocation>
        <location evidence="1">Cell outer membrane</location>
        <topology evidence="1">Multi-pass membrane protein</topology>
    </subcellularLocation>
</comment>
<dbReference type="InterPro" id="IPR049712">
    <property type="entry name" value="Poly_export"/>
</dbReference>
<evidence type="ECO:0000256" key="4">
    <source>
        <dbReference type="ARBA" id="ARBA00022452"/>
    </source>
</evidence>
<keyword evidence="8" id="KW-0625">Polysaccharide transport</keyword>
<dbReference type="Pfam" id="PF22461">
    <property type="entry name" value="SLBB_2"/>
    <property type="match status" value="1"/>
</dbReference>
<evidence type="ECO:0000256" key="11">
    <source>
        <dbReference type="ARBA" id="ARBA00023136"/>
    </source>
</evidence>
<evidence type="ECO:0000256" key="1">
    <source>
        <dbReference type="ARBA" id="ARBA00004571"/>
    </source>
</evidence>
<keyword evidence="15" id="KW-1133">Transmembrane helix</keyword>
<evidence type="ECO:0000256" key="12">
    <source>
        <dbReference type="ARBA" id="ARBA00023139"/>
    </source>
</evidence>
<feature type="domain" description="Polysaccharide export protein N-terminal" evidence="16">
    <location>
        <begin position="48"/>
        <end position="134"/>
    </location>
</feature>
<keyword evidence="14" id="KW-0449">Lipoprotein</keyword>
<dbReference type="PANTHER" id="PTHR33619">
    <property type="entry name" value="POLYSACCHARIDE EXPORT PROTEIN GFCE-RELATED"/>
    <property type="match status" value="1"/>
</dbReference>
<dbReference type="InterPro" id="IPR003715">
    <property type="entry name" value="Poly_export_N"/>
</dbReference>
<accession>A0ABW7MWJ9</accession>
<dbReference type="Proteomes" id="UP001610104">
    <property type="component" value="Unassembled WGS sequence"/>
</dbReference>
<keyword evidence="13" id="KW-0998">Cell outer membrane</keyword>
<evidence type="ECO:0000256" key="2">
    <source>
        <dbReference type="ARBA" id="ARBA00009450"/>
    </source>
</evidence>
<feature type="domain" description="SLBB" evidence="17">
    <location>
        <begin position="138"/>
        <end position="217"/>
    </location>
</feature>
<keyword evidence="6 15" id="KW-0812">Transmembrane</keyword>
<dbReference type="EMBL" id="JBAWKC010000004">
    <property type="protein sequence ID" value="MFH6769542.1"/>
    <property type="molecule type" value="Genomic_DNA"/>
</dbReference>
<dbReference type="Pfam" id="PF02563">
    <property type="entry name" value="Poly_export"/>
    <property type="match status" value="1"/>
</dbReference>
<evidence type="ECO:0000256" key="10">
    <source>
        <dbReference type="ARBA" id="ARBA00023114"/>
    </source>
</evidence>
<evidence type="ECO:0000256" key="14">
    <source>
        <dbReference type="ARBA" id="ARBA00023288"/>
    </source>
</evidence>
<keyword evidence="7" id="KW-0732">Signal</keyword>
<reference evidence="18 19" key="1">
    <citation type="submission" date="2024-02" db="EMBL/GenBank/DDBJ databases">
        <title>A Gaetbulibacter species isolated from tidal flats and genomic insights of their niches.</title>
        <authorList>
            <person name="Ye Y."/>
        </authorList>
    </citation>
    <scope>NUCLEOTIDE SEQUENCE [LARGE SCALE GENOMIC DNA]</scope>
    <source>
        <strain evidence="18 19">KEM-8</strain>
    </source>
</reference>
<evidence type="ECO:0000256" key="9">
    <source>
        <dbReference type="ARBA" id="ARBA00023065"/>
    </source>
</evidence>
<keyword evidence="12" id="KW-0564">Palmitate</keyword>
<keyword evidence="11 15" id="KW-0472">Membrane</keyword>